<gene>
    <name evidence="1" type="ORF">ACFP0N_26325</name>
</gene>
<proteinExistence type="predicted"/>
<sequence length="95" mass="10272">MQSTTETVIARYLTTAGSGISDAELTVDIIDEVHARGRLRLVCRGCTWAHELATDSYVDDTEEETAERVARILPVARESAQSHAETCRALPVGGA</sequence>
<accession>A0ABW1F5B3</accession>
<dbReference type="EMBL" id="JBHSOD010000041">
    <property type="protein sequence ID" value="MFC5888488.1"/>
    <property type="molecule type" value="Genomic_DNA"/>
</dbReference>
<organism evidence="1 2">
    <name type="scientific">Kitasatospora aburaviensis</name>
    <dbReference type="NCBI Taxonomy" id="67265"/>
    <lineage>
        <taxon>Bacteria</taxon>
        <taxon>Bacillati</taxon>
        <taxon>Actinomycetota</taxon>
        <taxon>Actinomycetes</taxon>
        <taxon>Kitasatosporales</taxon>
        <taxon>Streptomycetaceae</taxon>
        <taxon>Kitasatospora</taxon>
    </lineage>
</organism>
<reference evidence="2" key="1">
    <citation type="journal article" date="2019" name="Int. J. Syst. Evol. Microbiol.">
        <title>The Global Catalogue of Microorganisms (GCM) 10K type strain sequencing project: providing services to taxonomists for standard genome sequencing and annotation.</title>
        <authorList>
            <consortium name="The Broad Institute Genomics Platform"/>
            <consortium name="The Broad Institute Genome Sequencing Center for Infectious Disease"/>
            <person name="Wu L."/>
            <person name="Ma J."/>
        </authorList>
    </citation>
    <scope>NUCLEOTIDE SEQUENCE [LARGE SCALE GENOMIC DNA]</scope>
    <source>
        <strain evidence="2">CGMCC 4.1469</strain>
    </source>
</reference>
<keyword evidence="2" id="KW-1185">Reference proteome</keyword>
<comment type="caution">
    <text evidence="1">The sequence shown here is derived from an EMBL/GenBank/DDBJ whole genome shotgun (WGS) entry which is preliminary data.</text>
</comment>
<protein>
    <submittedName>
        <fullName evidence="1">Uncharacterized protein</fullName>
    </submittedName>
</protein>
<dbReference type="Proteomes" id="UP001596067">
    <property type="component" value="Unassembled WGS sequence"/>
</dbReference>
<name>A0ABW1F5B3_9ACTN</name>
<dbReference type="RefSeq" id="WP_313763596.1">
    <property type="nucleotide sequence ID" value="NZ_BAAAVH010000113.1"/>
</dbReference>
<evidence type="ECO:0000313" key="1">
    <source>
        <dbReference type="EMBL" id="MFC5888488.1"/>
    </source>
</evidence>
<evidence type="ECO:0000313" key="2">
    <source>
        <dbReference type="Proteomes" id="UP001596067"/>
    </source>
</evidence>